<evidence type="ECO:0000256" key="7">
    <source>
        <dbReference type="SAM" id="MobiDB-lite"/>
    </source>
</evidence>
<evidence type="ECO:0000256" key="1">
    <source>
        <dbReference type="ARBA" id="ARBA00022741"/>
    </source>
</evidence>
<feature type="compositionally biased region" description="Basic residues" evidence="7">
    <location>
        <begin position="633"/>
        <end position="642"/>
    </location>
</feature>
<evidence type="ECO:0000256" key="3">
    <source>
        <dbReference type="ARBA" id="ARBA00022806"/>
    </source>
</evidence>
<dbReference type="GO" id="GO:0003676">
    <property type="term" value="F:nucleic acid binding"/>
    <property type="evidence" value="ECO:0007669"/>
    <property type="project" value="InterPro"/>
</dbReference>
<keyword evidence="3 6" id="KW-0347">Helicase</keyword>
<evidence type="ECO:0000259" key="9">
    <source>
        <dbReference type="PROSITE" id="PS51194"/>
    </source>
</evidence>
<dbReference type="Pfam" id="PF00271">
    <property type="entry name" value="Helicase_C"/>
    <property type="match status" value="1"/>
</dbReference>
<dbReference type="InterPro" id="IPR027417">
    <property type="entry name" value="P-loop_NTPase"/>
</dbReference>
<dbReference type="STRING" id="1123272.SAMN02745824_3259"/>
<feature type="region of interest" description="Disordered" evidence="7">
    <location>
        <begin position="516"/>
        <end position="652"/>
    </location>
</feature>
<dbReference type="PROSITE" id="PS51192">
    <property type="entry name" value="HELICASE_ATP_BIND_1"/>
    <property type="match status" value="1"/>
</dbReference>
<keyword evidence="4 6" id="KW-0067">ATP-binding</keyword>
<dbReference type="Pfam" id="PF00270">
    <property type="entry name" value="DEAD"/>
    <property type="match status" value="1"/>
</dbReference>
<dbReference type="PROSITE" id="PS00039">
    <property type="entry name" value="DEAD_ATP_HELICASE"/>
    <property type="match status" value="1"/>
</dbReference>
<dbReference type="InterPro" id="IPR050079">
    <property type="entry name" value="DEAD_box_RNA_helicase"/>
</dbReference>
<dbReference type="Gene3D" id="3.30.70.330">
    <property type="match status" value="1"/>
</dbReference>
<name>A0A1N6HF00_9SPHN</name>
<sequence>MSFNTVSPLLAEALSEREYDQPTAVQAAVLEPETEGRDLIVSAQTGSGKTVAFGLAMAPQLLEDSGRFPFLVEPLALVIAPTRELALQVSRELSWLYAKAGAQIATCVGGMDASKERRTLRRGAHVIVGTPGRLRDHLERGALDLSKLRAVVLDEADEMLDMGFREDLEEILDATGEERRTLLFSATMPRPIVALAKRYQTDALRISTVGEDRGHGDIAYQAVAVAPSDTENAVVNLLRFHEAESAMLFCATRESVRRLHASLVDRGFSAVALSGEHTQSERNQAMQALRDKRARVCVATDVAARGIDLPTLSLVIHVEIPRDAETLQHRSGRTGRAGKKGTAVLVVPFQRRKRVESMLRGAKISAEWKDAPSRADIRKNDAERLIEMLRQPVEIDEDDRELATRLMAEKTPEDIAAMLVQSHRAKLPAPEQMLDRGAQSKPAPGGPRPGFEDTVWFKMDVGHNQRADARWILPVLCRRGHITKNEIGAIRINGNDTLFEIPRAVEGKFTKAIAQKRDGGDDTDDIVITRFEGTPRDAAKRNRKGRRDNAGGGRDYSNASKKFGGKKFGKRKRAESKAGGKDFDGKSNAGKKRGGPGKPEARQKYANEGASDGSGSGKNTGDRKKGAKGPFGGKKKKPHRGKRPFEGKPRRD</sequence>
<comment type="similarity">
    <text evidence="5 6">Belongs to the DEAD box helicase family.</text>
</comment>
<evidence type="ECO:0000313" key="11">
    <source>
        <dbReference type="Proteomes" id="UP000185192"/>
    </source>
</evidence>
<feature type="compositionally biased region" description="Basic residues" evidence="7">
    <location>
        <begin position="563"/>
        <end position="574"/>
    </location>
</feature>
<feature type="compositionally biased region" description="Basic and acidic residues" evidence="7">
    <location>
        <begin position="643"/>
        <end position="652"/>
    </location>
</feature>
<evidence type="ECO:0000256" key="6">
    <source>
        <dbReference type="RuleBase" id="RU000492"/>
    </source>
</evidence>
<dbReference type="Proteomes" id="UP000185192">
    <property type="component" value="Unassembled WGS sequence"/>
</dbReference>
<feature type="domain" description="Helicase ATP-binding" evidence="8">
    <location>
        <begin position="30"/>
        <end position="206"/>
    </location>
</feature>
<dbReference type="InterPro" id="IPR044742">
    <property type="entry name" value="DEAD/DEAH_RhlB"/>
</dbReference>
<dbReference type="GO" id="GO:0005524">
    <property type="term" value="F:ATP binding"/>
    <property type="evidence" value="ECO:0007669"/>
    <property type="project" value="UniProtKB-KW"/>
</dbReference>
<organism evidence="10 11">
    <name type="scientific">Parasphingorhabdus marina DSM 22363</name>
    <dbReference type="NCBI Taxonomy" id="1123272"/>
    <lineage>
        <taxon>Bacteria</taxon>
        <taxon>Pseudomonadati</taxon>
        <taxon>Pseudomonadota</taxon>
        <taxon>Alphaproteobacteria</taxon>
        <taxon>Sphingomonadales</taxon>
        <taxon>Sphingomonadaceae</taxon>
        <taxon>Parasphingorhabdus</taxon>
    </lineage>
</organism>
<dbReference type="GO" id="GO:0005829">
    <property type="term" value="C:cytosol"/>
    <property type="evidence" value="ECO:0007669"/>
    <property type="project" value="TreeGrafter"/>
</dbReference>
<accession>A0A1N6HF00</accession>
<dbReference type="InterPro" id="IPR001650">
    <property type="entry name" value="Helicase_C-like"/>
</dbReference>
<dbReference type="GO" id="GO:0016787">
    <property type="term" value="F:hydrolase activity"/>
    <property type="evidence" value="ECO:0007669"/>
    <property type="project" value="UniProtKB-KW"/>
</dbReference>
<dbReference type="SMART" id="SM00490">
    <property type="entry name" value="HELICc"/>
    <property type="match status" value="1"/>
</dbReference>
<proteinExistence type="inferred from homology"/>
<dbReference type="RefSeq" id="WP_084192823.1">
    <property type="nucleotide sequence ID" value="NZ_FSQW01000002.1"/>
</dbReference>
<evidence type="ECO:0000259" key="8">
    <source>
        <dbReference type="PROSITE" id="PS51192"/>
    </source>
</evidence>
<dbReference type="InterPro" id="IPR011545">
    <property type="entry name" value="DEAD/DEAH_box_helicase_dom"/>
</dbReference>
<dbReference type="CDD" id="cd00268">
    <property type="entry name" value="DEADc"/>
    <property type="match status" value="1"/>
</dbReference>
<dbReference type="InterPro" id="IPR005580">
    <property type="entry name" value="DbpA/CsdA_RNA-bd_dom"/>
</dbReference>
<keyword evidence="11" id="KW-1185">Reference proteome</keyword>
<protein>
    <submittedName>
        <fullName evidence="10">ATP-dependent RNA helicase DeaD</fullName>
    </submittedName>
</protein>
<feature type="region of interest" description="Disordered" evidence="7">
    <location>
        <begin position="429"/>
        <end position="450"/>
    </location>
</feature>
<evidence type="ECO:0000256" key="2">
    <source>
        <dbReference type="ARBA" id="ARBA00022801"/>
    </source>
</evidence>
<dbReference type="InterPro" id="IPR014001">
    <property type="entry name" value="Helicase_ATP-bd"/>
</dbReference>
<dbReference type="InterPro" id="IPR000629">
    <property type="entry name" value="RNA-helicase_DEAD-box_CS"/>
</dbReference>
<feature type="compositionally biased region" description="Basic and acidic residues" evidence="7">
    <location>
        <begin position="575"/>
        <end position="585"/>
    </location>
</feature>
<gene>
    <name evidence="10" type="ORF">SAMN02745824_3259</name>
</gene>
<dbReference type="PANTHER" id="PTHR47959:SF1">
    <property type="entry name" value="ATP-DEPENDENT RNA HELICASE DBPA"/>
    <property type="match status" value="1"/>
</dbReference>
<feature type="domain" description="Helicase C-terminal" evidence="9">
    <location>
        <begin position="233"/>
        <end position="408"/>
    </location>
</feature>
<dbReference type="CDD" id="cd12252">
    <property type="entry name" value="RRM_DbpA"/>
    <property type="match status" value="1"/>
</dbReference>
<evidence type="ECO:0000313" key="10">
    <source>
        <dbReference type="EMBL" id="SIO18362.1"/>
    </source>
</evidence>
<dbReference type="GO" id="GO:0003724">
    <property type="term" value="F:RNA helicase activity"/>
    <property type="evidence" value="ECO:0007669"/>
    <property type="project" value="TreeGrafter"/>
</dbReference>
<dbReference type="OrthoDB" id="9805696at2"/>
<dbReference type="InterPro" id="IPR012677">
    <property type="entry name" value="Nucleotide-bd_a/b_plait_sf"/>
</dbReference>
<dbReference type="SMART" id="SM00487">
    <property type="entry name" value="DEXDc"/>
    <property type="match status" value="1"/>
</dbReference>
<keyword evidence="2 6" id="KW-0378">Hydrolase</keyword>
<dbReference type="PANTHER" id="PTHR47959">
    <property type="entry name" value="ATP-DEPENDENT RNA HELICASE RHLE-RELATED"/>
    <property type="match status" value="1"/>
</dbReference>
<evidence type="ECO:0000256" key="4">
    <source>
        <dbReference type="ARBA" id="ARBA00022840"/>
    </source>
</evidence>
<evidence type="ECO:0000256" key="5">
    <source>
        <dbReference type="ARBA" id="ARBA00038437"/>
    </source>
</evidence>
<dbReference type="Gene3D" id="3.40.50.300">
    <property type="entry name" value="P-loop containing nucleotide triphosphate hydrolases"/>
    <property type="match status" value="2"/>
</dbReference>
<dbReference type="Pfam" id="PF03880">
    <property type="entry name" value="DbpA"/>
    <property type="match status" value="1"/>
</dbReference>
<dbReference type="SUPFAM" id="SSF52540">
    <property type="entry name" value="P-loop containing nucleoside triphosphate hydrolases"/>
    <property type="match status" value="1"/>
</dbReference>
<dbReference type="EMBL" id="FSQW01000002">
    <property type="protein sequence ID" value="SIO18362.1"/>
    <property type="molecule type" value="Genomic_DNA"/>
</dbReference>
<dbReference type="PROSITE" id="PS51194">
    <property type="entry name" value="HELICASE_CTER"/>
    <property type="match status" value="1"/>
</dbReference>
<keyword evidence="1 6" id="KW-0547">Nucleotide-binding</keyword>
<dbReference type="CDD" id="cd18787">
    <property type="entry name" value="SF2_C_DEAD"/>
    <property type="match status" value="1"/>
</dbReference>
<reference evidence="11" key="1">
    <citation type="submission" date="2016-11" db="EMBL/GenBank/DDBJ databases">
        <authorList>
            <person name="Varghese N."/>
            <person name="Submissions S."/>
        </authorList>
    </citation>
    <scope>NUCLEOTIDE SEQUENCE [LARGE SCALE GENOMIC DNA]</scope>
    <source>
        <strain evidence="11">DSM 22363</strain>
    </source>
</reference>
<dbReference type="AlphaFoldDB" id="A0A1N6HF00"/>